<proteinExistence type="predicted"/>
<name>A0ABW8K0A9_9GAMM</name>
<gene>
    <name evidence="2" type="ORF">ISS97_03645</name>
</gene>
<comment type="caution">
    <text evidence="2">The sequence shown here is derived from an EMBL/GenBank/DDBJ whole genome shotgun (WGS) entry which is preliminary data.</text>
</comment>
<accession>A0ABW8K0A9</accession>
<dbReference type="RefSeq" id="WP_379984998.1">
    <property type="nucleotide sequence ID" value="NZ_JADIKD010000006.1"/>
</dbReference>
<evidence type="ECO:0000313" key="2">
    <source>
        <dbReference type="EMBL" id="MFK2916347.1"/>
    </source>
</evidence>
<evidence type="ECO:0000256" key="1">
    <source>
        <dbReference type="SAM" id="MobiDB-lite"/>
    </source>
</evidence>
<feature type="region of interest" description="Disordered" evidence="1">
    <location>
        <begin position="22"/>
        <end position="42"/>
    </location>
</feature>
<protein>
    <submittedName>
        <fullName evidence="2">Uncharacterized protein</fullName>
    </submittedName>
</protein>
<evidence type="ECO:0000313" key="3">
    <source>
        <dbReference type="Proteomes" id="UP001620408"/>
    </source>
</evidence>
<dbReference type="Proteomes" id="UP001620408">
    <property type="component" value="Unassembled WGS sequence"/>
</dbReference>
<reference evidence="2 3" key="1">
    <citation type="submission" date="2020-10" db="EMBL/GenBank/DDBJ databases">
        <title>Phylogeny of dyella-like bacteria.</title>
        <authorList>
            <person name="Fu J."/>
        </authorList>
    </citation>
    <scope>NUCLEOTIDE SEQUENCE [LARGE SCALE GENOMIC DNA]</scope>
    <source>
        <strain evidence="2 3">BB4</strain>
    </source>
</reference>
<sequence>MSSLWTDLLFLHGHIASPELARRLADVPTPQDKPRGSRERIGTPLKVHAASSVQAQITPCGKACAPA</sequence>
<organism evidence="2 3">
    <name type="scientific">Dyella koreensis</name>
    <dbReference type="NCBI Taxonomy" id="311235"/>
    <lineage>
        <taxon>Bacteria</taxon>
        <taxon>Pseudomonadati</taxon>
        <taxon>Pseudomonadota</taxon>
        <taxon>Gammaproteobacteria</taxon>
        <taxon>Lysobacterales</taxon>
        <taxon>Rhodanobacteraceae</taxon>
        <taxon>Dyella</taxon>
    </lineage>
</organism>
<dbReference type="EMBL" id="JADIKD010000006">
    <property type="protein sequence ID" value="MFK2916347.1"/>
    <property type="molecule type" value="Genomic_DNA"/>
</dbReference>
<feature type="compositionally biased region" description="Basic and acidic residues" evidence="1">
    <location>
        <begin position="32"/>
        <end position="41"/>
    </location>
</feature>
<keyword evidence="3" id="KW-1185">Reference proteome</keyword>